<dbReference type="InterPro" id="IPR037999">
    <property type="entry name" value="RAP_D3"/>
</dbReference>
<gene>
    <name evidence="3" type="ORF">MCOR_20046</name>
</gene>
<evidence type="ECO:0000259" key="2">
    <source>
        <dbReference type="Pfam" id="PF06401"/>
    </source>
</evidence>
<dbReference type="Pfam" id="PF06400">
    <property type="entry name" value="Alpha-2-MRAP_N"/>
    <property type="match status" value="1"/>
</dbReference>
<keyword evidence="4" id="KW-1185">Reference proteome</keyword>
<protein>
    <submittedName>
        <fullName evidence="3">LRPAP1</fullName>
    </submittedName>
</protein>
<dbReference type="OrthoDB" id="5817428at2759"/>
<dbReference type="GO" id="GO:0005783">
    <property type="term" value="C:endoplasmic reticulum"/>
    <property type="evidence" value="ECO:0007669"/>
    <property type="project" value="InterPro"/>
</dbReference>
<dbReference type="PANTHER" id="PTHR16560:SF2">
    <property type="entry name" value="ALPHA-2-MACROGLOBULIN RECEPTOR-ASSOCIATED PROTEIN"/>
    <property type="match status" value="1"/>
</dbReference>
<dbReference type="Pfam" id="PF06401">
    <property type="entry name" value="Alpha-2-MRAP_C"/>
    <property type="match status" value="1"/>
</dbReference>
<dbReference type="InterPro" id="IPR036744">
    <property type="entry name" value="RAP_sf"/>
</dbReference>
<dbReference type="CDD" id="cd14808">
    <property type="entry name" value="RAP_D3"/>
    <property type="match status" value="1"/>
</dbReference>
<evidence type="ECO:0000313" key="4">
    <source>
        <dbReference type="Proteomes" id="UP000507470"/>
    </source>
</evidence>
<feature type="domain" description="Alpha-2-macroglobulin RAP C-terminal" evidence="2">
    <location>
        <begin position="281"/>
        <end position="483"/>
    </location>
</feature>
<evidence type="ECO:0000259" key="1">
    <source>
        <dbReference type="Pfam" id="PF06400"/>
    </source>
</evidence>
<proteinExistence type="predicted"/>
<feature type="domain" description="Alpha-2-macroglobulin receptor-associated protein" evidence="1">
    <location>
        <begin position="199"/>
        <end position="259"/>
    </location>
</feature>
<dbReference type="InterPro" id="IPR038003">
    <property type="entry name" value="A2-macroglobuin_RAP"/>
</dbReference>
<reference evidence="3 4" key="1">
    <citation type="submission" date="2020-06" db="EMBL/GenBank/DDBJ databases">
        <authorList>
            <person name="Li R."/>
            <person name="Bekaert M."/>
        </authorList>
    </citation>
    <scope>NUCLEOTIDE SEQUENCE [LARGE SCALE GENOMIC DNA]</scope>
    <source>
        <strain evidence="4">wild</strain>
    </source>
</reference>
<dbReference type="Gene3D" id="1.20.81.10">
    <property type="entry name" value="RAP domain"/>
    <property type="match status" value="3"/>
</dbReference>
<dbReference type="GO" id="GO:0048259">
    <property type="term" value="P:regulation of receptor-mediated endocytosis"/>
    <property type="evidence" value="ECO:0007669"/>
    <property type="project" value="TreeGrafter"/>
</dbReference>
<accession>A0A6J8BKW5</accession>
<dbReference type="InterPro" id="IPR009066">
    <property type="entry name" value="MG_RAP_rcpt_1"/>
</dbReference>
<dbReference type="GO" id="GO:0048019">
    <property type="term" value="F:receptor antagonist activity"/>
    <property type="evidence" value="ECO:0007669"/>
    <property type="project" value="InterPro"/>
</dbReference>
<name>A0A6J8BKW5_MYTCO</name>
<sequence>MEIALCASVEERNGTYSKTIIKNKIIKSSVKQTWEDVIDYVIGTTEISEEVDTAIEKGHLTLKLHSNTGTETFEANPDDFVGTAYEFDKNLKYVKFIVDVTESSTSSSCVQESDRSSIAGPRAFDRLMNRSTKQPQKKNPESLRFTGDILQGVICVRMQLDCRSHIEFPYYADTNTVNVNKNICCHCGEAGEKDCDLLKKFEVRLKGHMLADLYADLKIQDGLELHKRLKSEDMDKGGIREAEVRIKLRDIVNRYNLQDVIHIPDVTGTNEAFGNDIPPEFKDKKLQKLWEKAGDSGFSDEEMENLKKEFWHQQLKLDEYDLLKDGFKSISDLDTIDNSLDGFNYNKENKNLKLMNKDIKDGYENLETLGSKKHFEDDELEFKDKRVYELYALARKSNMTEAELHSFMEELRHFEHRIDKHEYLKEEVQIAENVLGRETKDGEMPQKHVLLKQKAYEYGSKVKKYHAELQKKVNKALAGHMEL</sequence>
<dbReference type="GO" id="GO:0008201">
    <property type="term" value="F:heparin binding"/>
    <property type="evidence" value="ECO:0007669"/>
    <property type="project" value="InterPro"/>
</dbReference>
<dbReference type="PANTHER" id="PTHR16560">
    <property type="entry name" value="ALPHA-2-MACROGLOBULIN RECEPTOR-ASSOCIATED PROTEIN"/>
    <property type="match status" value="1"/>
</dbReference>
<dbReference type="SUPFAM" id="SSF47045">
    <property type="entry name" value="RAP domain-like"/>
    <property type="match status" value="3"/>
</dbReference>
<dbReference type="EMBL" id="CACVKT020003553">
    <property type="protein sequence ID" value="CAC5384403.1"/>
    <property type="molecule type" value="Genomic_DNA"/>
</dbReference>
<evidence type="ECO:0000313" key="3">
    <source>
        <dbReference type="EMBL" id="CAC5384403.1"/>
    </source>
</evidence>
<dbReference type="GO" id="GO:0050750">
    <property type="term" value="F:low-density lipoprotein particle receptor binding"/>
    <property type="evidence" value="ECO:0007669"/>
    <property type="project" value="InterPro"/>
</dbReference>
<dbReference type="InterPro" id="IPR010483">
    <property type="entry name" value="Alpha_2_MRAP_C"/>
</dbReference>
<dbReference type="AlphaFoldDB" id="A0A6J8BKW5"/>
<dbReference type="Proteomes" id="UP000507470">
    <property type="component" value="Unassembled WGS sequence"/>
</dbReference>
<organism evidence="3 4">
    <name type="scientific">Mytilus coruscus</name>
    <name type="common">Sea mussel</name>
    <dbReference type="NCBI Taxonomy" id="42192"/>
    <lineage>
        <taxon>Eukaryota</taxon>
        <taxon>Metazoa</taxon>
        <taxon>Spiralia</taxon>
        <taxon>Lophotrochozoa</taxon>
        <taxon>Mollusca</taxon>
        <taxon>Bivalvia</taxon>
        <taxon>Autobranchia</taxon>
        <taxon>Pteriomorphia</taxon>
        <taxon>Mytilida</taxon>
        <taxon>Mytiloidea</taxon>
        <taxon>Mytilidae</taxon>
        <taxon>Mytilinae</taxon>
        <taxon>Mytilus</taxon>
    </lineage>
</organism>